<feature type="active site" description="Charge relay system" evidence="1">
    <location>
        <position position="418"/>
    </location>
</feature>
<dbReference type="OrthoDB" id="3668964at2"/>
<organism evidence="3 4">
    <name type="scientific">Pedobacter hiemivivus</name>
    <dbReference type="NCBI Taxonomy" id="2530454"/>
    <lineage>
        <taxon>Bacteria</taxon>
        <taxon>Pseudomonadati</taxon>
        <taxon>Bacteroidota</taxon>
        <taxon>Sphingobacteriia</taxon>
        <taxon>Sphingobacteriales</taxon>
        <taxon>Sphingobacteriaceae</taxon>
        <taxon>Pedobacter</taxon>
    </lineage>
</organism>
<dbReference type="InterPro" id="IPR039069">
    <property type="entry name" value="CE7"/>
</dbReference>
<reference evidence="3 4" key="1">
    <citation type="submission" date="2019-02" db="EMBL/GenBank/DDBJ databases">
        <title>Pedobacter sp. RP-3-8 sp. nov., isolated from Arctic soil.</title>
        <authorList>
            <person name="Dahal R.H."/>
        </authorList>
    </citation>
    <scope>NUCLEOTIDE SEQUENCE [LARGE SCALE GENOMIC DNA]</scope>
    <source>
        <strain evidence="3 4">RP-3-8</strain>
    </source>
</reference>
<evidence type="ECO:0000259" key="2">
    <source>
        <dbReference type="Pfam" id="PF05448"/>
    </source>
</evidence>
<name>A0A4R0MM91_9SPHI</name>
<dbReference type="InterPro" id="IPR008391">
    <property type="entry name" value="AXE1_dom"/>
</dbReference>
<dbReference type="Pfam" id="PF05448">
    <property type="entry name" value="AXE1"/>
    <property type="match status" value="1"/>
</dbReference>
<dbReference type="Proteomes" id="UP000291117">
    <property type="component" value="Unassembled WGS sequence"/>
</dbReference>
<dbReference type="PANTHER" id="PTHR40111">
    <property type="entry name" value="CEPHALOSPORIN-C DEACETYLASE"/>
    <property type="match status" value="1"/>
</dbReference>
<gene>
    <name evidence="3" type="ORF">EZ444_22845</name>
</gene>
<evidence type="ECO:0000313" key="4">
    <source>
        <dbReference type="Proteomes" id="UP000291117"/>
    </source>
</evidence>
<dbReference type="PANTHER" id="PTHR40111:SF1">
    <property type="entry name" value="CEPHALOSPORIN-C DEACETYLASE"/>
    <property type="match status" value="1"/>
</dbReference>
<comment type="caution">
    <text evidence="3">The sequence shown here is derived from an EMBL/GenBank/DDBJ whole genome shotgun (WGS) entry which is preliminary data.</text>
</comment>
<evidence type="ECO:0000313" key="3">
    <source>
        <dbReference type="EMBL" id="TCC87094.1"/>
    </source>
</evidence>
<dbReference type="InterPro" id="IPR029058">
    <property type="entry name" value="AB_hydrolase_fold"/>
</dbReference>
<dbReference type="AlphaFoldDB" id="A0A4R0MM91"/>
<dbReference type="GO" id="GO:0052689">
    <property type="term" value="F:carboxylic ester hydrolase activity"/>
    <property type="evidence" value="ECO:0007669"/>
    <property type="project" value="TreeGrafter"/>
</dbReference>
<dbReference type="GO" id="GO:0005976">
    <property type="term" value="P:polysaccharide metabolic process"/>
    <property type="evidence" value="ECO:0007669"/>
    <property type="project" value="TreeGrafter"/>
</dbReference>
<protein>
    <submittedName>
        <fullName evidence="3">Acetylxylan esterase</fullName>
    </submittedName>
</protein>
<proteinExistence type="predicted"/>
<dbReference type="RefSeq" id="WP_131611715.1">
    <property type="nucleotide sequence ID" value="NZ_SJSM01000024.1"/>
</dbReference>
<dbReference type="EMBL" id="SJSM01000024">
    <property type="protein sequence ID" value="TCC87094.1"/>
    <property type="molecule type" value="Genomic_DNA"/>
</dbReference>
<evidence type="ECO:0000256" key="1">
    <source>
        <dbReference type="PIRSR" id="PIRSR639069-1"/>
    </source>
</evidence>
<feature type="active site" description="Charge relay system" evidence="1">
    <location>
        <position position="389"/>
    </location>
</feature>
<feature type="domain" description="Acetyl xylan esterase" evidence="2">
    <location>
        <begin position="135"/>
        <end position="431"/>
    </location>
</feature>
<dbReference type="Gene3D" id="3.40.50.1820">
    <property type="entry name" value="alpha/beta hydrolase"/>
    <property type="match status" value="1"/>
</dbReference>
<feature type="active site" description="Nucleophile" evidence="1">
    <location>
        <position position="304"/>
    </location>
</feature>
<sequence length="443" mass="49448">MKCILKSSSLLWSLLLCLFCLYAEMISAQPPRTLITVVVAPDHADWTYKTGEKAMFSITVLKDGNTLKNCKVDVQVGPEKMDATWTEKLSMADGKATIDGGTMKSPGFLRCIATINFEGKLYRGLATVGFDPYQIKPTTDMPSDFTAFWDKAKSELSKLPLETKLTLMPERCTEKVNTYQFSVQNFRPGSRLYGMICIPKRPGKYPAELIVPGAGIRPLNGYVTLAEKGIITVEMAIHGIPVTMDPMVYNNLYDGALNEYYSANLDNKDHYYYKRVYMGCVRAVDLICSLPEFDGENIGVFGGSQGGALSVVTAALDSRVKYLVCLFPALSDLTGYLHNRAGGWPHLFNKENGVFNNTEARIQTSKYYDVVNFAKLLKVPGIYSWGFNDETCPPTTTYAVYNAVTAKKELLLARDSGHFGYPEQWDVLNKWMIEKLLPNSIKK</sequence>
<keyword evidence="4" id="KW-1185">Reference proteome</keyword>
<accession>A0A4R0MM91</accession>
<dbReference type="SUPFAM" id="SSF53474">
    <property type="entry name" value="alpha/beta-Hydrolases"/>
    <property type="match status" value="1"/>
</dbReference>